<evidence type="ECO:0000313" key="4">
    <source>
        <dbReference type="EMBL" id="QDS99072.1"/>
    </source>
</evidence>
<keyword evidence="2" id="KW-0732">Signal</keyword>
<feature type="chain" id="PRO_5022135119" description="Sialate O-acetylesterase domain-containing protein" evidence="2">
    <location>
        <begin position="22"/>
        <end position="494"/>
    </location>
</feature>
<proteinExistence type="predicted"/>
<name>A0A517MW10_9BACT</name>
<gene>
    <name evidence="4" type="ORF">HG15A2_23620</name>
</gene>
<reference evidence="4 5" key="1">
    <citation type="submission" date="2019-02" db="EMBL/GenBank/DDBJ databases">
        <title>Deep-cultivation of Planctomycetes and their phenomic and genomic characterization uncovers novel biology.</title>
        <authorList>
            <person name="Wiegand S."/>
            <person name="Jogler M."/>
            <person name="Boedeker C."/>
            <person name="Pinto D."/>
            <person name="Vollmers J."/>
            <person name="Rivas-Marin E."/>
            <person name="Kohn T."/>
            <person name="Peeters S.H."/>
            <person name="Heuer A."/>
            <person name="Rast P."/>
            <person name="Oberbeckmann S."/>
            <person name="Bunk B."/>
            <person name="Jeske O."/>
            <person name="Meyerdierks A."/>
            <person name="Storesund J.E."/>
            <person name="Kallscheuer N."/>
            <person name="Luecker S."/>
            <person name="Lage O.M."/>
            <person name="Pohl T."/>
            <person name="Merkel B.J."/>
            <person name="Hornburger P."/>
            <person name="Mueller R.-W."/>
            <person name="Bruemmer F."/>
            <person name="Labrenz M."/>
            <person name="Spormann A.M."/>
            <person name="Op den Camp H."/>
            <person name="Overmann J."/>
            <person name="Amann R."/>
            <person name="Jetten M.S.M."/>
            <person name="Mascher T."/>
            <person name="Medema M.H."/>
            <person name="Devos D.P."/>
            <person name="Kaster A.-K."/>
            <person name="Ovreas L."/>
            <person name="Rohde M."/>
            <person name="Galperin M.Y."/>
            <person name="Jogler C."/>
        </authorList>
    </citation>
    <scope>NUCLEOTIDE SEQUENCE [LARGE SCALE GENOMIC DNA]</scope>
    <source>
        <strain evidence="4 5">HG15A2</strain>
    </source>
</reference>
<dbReference type="SUPFAM" id="SSF52266">
    <property type="entry name" value="SGNH hydrolase"/>
    <property type="match status" value="1"/>
</dbReference>
<dbReference type="KEGG" id="amob:HG15A2_23620"/>
<dbReference type="SUPFAM" id="SSF49899">
    <property type="entry name" value="Concanavalin A-like lectins/glucanases"/>
    <property type="match status" value="1"/>
</dbReference>
<keyword evidence="5" id="KW-1185">Reference proteome</keyword>
<keyword evidence="1" id="KW-0378">Hydrolase</keyword>
<feature type="signal peptide" evidence="2">
    <location>
        <begin position="1"/>
        <end position="21"/>
    </location>
</feature>
<organism evidence="4 5">
    <name type="scientific">Adhaeretor mobilis</name>
    <dbReference type="NCBI Taxonomy" id="1930276"/>
    <lineage>
        <taxon>Bacteria</taxon>
        <taxon>Pseudomonadati</taxon>
        <taxon>Planctomycetota</taxon>
        <taxon>Planctomycetia</taxon>
        <taxon>Pirellulales</taxon>
        <taxon>Lacipirellulaceae</taxon>
        <taxon>Adhaeretor</taxon>
    </lineage>
</organism>
<dbReference type="Gene3D" id="2.60.120.200">
    <property type="match status" value="1"/>
</dbReference>
<evidence type="ECO:0000256" key="2">
    <source>
        <dbReference type="SAM" id="SignalP"/>
    </source>
</evidence>
<dbReference type="InterPro" id="IPR013320">
    <property type="entry name" value="ConA-like_dom_sf"/>
</dbReference>
<dbReference type="Proteomes" id="UP000319852">
    <property type="component" value="Chromosome"/>
</dbReference>
<evidence type="ECO:0000259" key="3">
    <source>
        <dbReference type="Pfam" id="PF03629"/>
    </source>
</evidence>
<dbReference type="PANTHER" id="PTHR31988">
    <property type="entry name" value="ESTERASE, PUTATIVE (DUF303)-RELATED"/>
    <property type="match status" value="1"/>
</dbReference>
<accession>A0A517MW10</accession>
<dbReference type="PANTHER" id="PTHR31988:SF19">
    <property type="entry name" value="9-O-ACETYL-N-ACETYLNEURAMINIC ACID DEACETYLASE-RELATED"/>
    <property type="match status" value="1"/>
</dbReference>
<dbReference type="GO" id="GO:0016788">
    <property type="term" value="F:hydrolase activity, acting on ester bonds"/>
    <property type="evidence" value="ECO:0007669"/>
    <property type="project" value="UniProtKB-ARBA"/>
</dbReference>
<dbReference type="InterPro" id="IPR052940">
    <property type="entry name" value="Carb_Esterase_6"/>
</dbReference>
<dbReference type="AlphaFoldDB" id="A0A517MW10"/>
<dbReference type="Pfam" id="PF03629">
    <property type="entry name" value="SASA"/>
    <property type="match status" value="1"/>
</dbReference>
<dbReference type="EMBL" id="CP036263">
    <property type="protein sequence ID" value="QDS99072.1"/>
    <property type="molecule type" value="Genomic_DNA"/>
</dbReference>
<sequence precursor="true">MVFLRAIAFIVILAGASLSQAKCFDIYILTGQSNSLGTTELEGTASAPGTHPADVHTAFYWSNVAPSSSDPNNITLYGDSAGSLTKLIMQQGDGVNPNFWGPEFGFSRKLFEAGRSNVLVIKVSRGGGGNRHWLPTTGHMTNHLLKQIDIALASIRNSGDTFKIKGLMYLQGESNNDDEAALADTRLQTLVDCVQSHINADYPGTATSMYTVVGELASSKAGATRVKTTALQNSLARGKSKVGFCETNDLPLKSDAIHFGRDAKLEIGRRFADAFISREWVENPLLIAGYSANQGVASPHPVAQGFSQKGNVTGVVMEGIADSGTLAWRIRSDNQRGNTEYRRTLTPIEFQRMLARGWKFKVRTKVLSGSGSVCWSITKSSDPGWSIANSGIEIGFHFTRINDAELEVRIGGNKPAINLVVGSADQYHSFELRGKRLSNQIDLYIDGQLRRDEINLQKISEVSSSADALVFSCGSKDDVASEVYWNEVSIFVLD</sequence>
<dbReference type="InterPro" id="IPR036514">
    <property type="entry name" value="SGNH_hydro_sf"/>
</dbReference>
<protein>
    <recommendedName>
        <fullName evidence="3">Sialate O-acetylesterase domain-containing protein</fullName>
    </recommendedName>
</protein>
<evidence type="ECO:0000256" key="1">
    <source>
        <dbReference type="ARBA" id="ARBA00022801"/>
    </source>
</evidence>
<feature type="domain" description="Sialate O-acetylesterase" evidence="3">
    <location>
        <begin position="24"/>
        <end position="276"/>
    </location>
</feature>
<dbReference type="Gene3D" id="3.40.50.1110">
    <property type="entry name" value="SGNH hydrolase"/>
    <property type="match status" value="1"/>
</dbReference>
<evidence type="ECO:0000313" key="5">
    <source>
        <dbReference type="Proteomes" id="UP000319852"/>
    </source>
</evidence>
<dbReference type="InterPro" id="IPR005181">
    <property type="entry name" value="SASA"/>
</dbReference>